<evidence type="ECO:0000256" key="1">
    <source>
        <dbReference type="SAM" id="SignalP"/>
    </source>
</evidence>
<dbReference type="PROSITE" id="PS51257">
    <property type="entry name" value="PROKAR_LIPOPROTEIN"/>
    <property type="match status" value="1"/>
</dbReference>
<dbReference type="EMBL" id="CP137640">
    <property type="protein sequence ID" value="WVX81972.1"/>
    <property type="molecule type" value="Genomic_DNA"/>
</dbReference>
<evidence type="ECO:0000313" key="2">
    <source>
        <dbReference type="EMBL" id="WVX81972.1"/>
    </source>
</evidence>
<reference evidence="2 3" key="1">
    <citation type="submission" date="2023-10" db="EMBL/GenBank/DDBJ databases">
        <title>Niallia locisalis sp.nov. isolated from a salt pond sample.</title>
        <authorList>
            <person name="Li X.-J."/>
            <person name="Dong L."/>
        </authorList>
    </citation>
    <scope>NUCLEOTIDE SEQUENCE [LARGE SCALE GENOMIC DNA]</scope>
    <source>
        <strain evidence="2 3">DSM 29761</strain>
    </source>
</reference>
<proteinExistence type="predicted"/>
<protein>
    <submittedName>
        <fullName evidence="2">Uncharacterized protein</fullName>
    </submittedName>
</protein>
<dbReference type="Proteomes" id="UP001357223">
    <property type="component" value="Chromosome"/>
</dbReference>
<dbReference type="RefSeq" id="WP_338450880.1">
    <property type="nucleotide sequence ID" value="NZ_CP137640.1"/>
</dbReference>
<keyword evidence="1" id="KW-0732">Signal</keyword>
<accession>A0ABZ2CF52</accession>
<evidence type="ECO:0000313" key="3">
    <source>
        <dbReference type="Proteomes" id="UP001357223"/>
    </source>
</evidence>
<dbReference type="Gene3D" id="3.90.1010.20">
    <property type="match status" value="1"/>
</dbReference>
<feature type="chain" id="PRO_5046882132" evidence="1">
    <location>
        <begin position="25"/>
        <end position="196"/>
    </location>
</feature>
<feature type="signal peptide" evidence="1">
    <location>
        <begin position="1"/>
        <end position="24"/>
    </location>
</feature>
<gene>
    <name evidence="2" type="ORF">R4Z09_02820</name>
</gene>
<sequence>MKKFLSLALALGLVGLFAGCSNDAASGDTAKDTDTTKTETATTSTGDIKMGRVNYAAHGDKSFAVAVVAMEGDKIVGASLDEFQFMDKTADGVTPVPNADGAFAEGFKDANKPLASKLDSSKYYSSHMAEAAGSTKTVEENYGAIEDYVIGKTVAELEETLKANEGEKMLDVVSGATLVDTHGYVSALVEAAKSVK</sequence>
<keyword evidence="3" id="KW-1185">Reference proteome</keyword>
<organism evidence="2 3">
    <name type="scientific">Niallia oryzisoli</name>
    <dbReference type="NCBI Taxonomy" id="1737571"/>
    <lineage>
        <taxon>Bacteria</taxon>
        <taxon>Bacillati</taxon>
        <taxon>Bacillota</taxon>
        <taxon>Bacilli</taxon>
        <taxon>Bacillales</taxon>
        <taxon>Bacillaceae</taxon>
        <taxon>Niallia</taxon>
    </lineage>
</organism>
<name>A0ABZ2CF52_9BACI</name>